<dbReference type="InterPro" id="IPR018673">
    <property type="entry name" value="DUF2141"/>
</dbReference>
<proteinExistence type="predicted"/>
<protein>
    <submittedName>
        <fullName evidence="2">DUF2141 domain-containing protein</fullName>
    </submittedName>
</protein>
<evidence type="ECO:0000313" key="2">
    <source>
        <dbReference type="EMBL" id="MDR5589980.1"/>
    </source>
</evidence>
<sequence>MKTIAVLIAMFLGALMNAQTEKSGNITASVSNISNADGEVLFAMYTEDTFMKRQPEFVAKSDIVNGKATAVFENVPEGVYAIVVLHDKNKNGKMDFGPGGMPQENYGTSNNSMIYGPPNWGDSKFDFDGSSMEMDIRF</sequence>
<comment type="caution">
    <text evidence="2">The sequence shown here is derived from an EMBL/GenBank/DDBJ whole genome shotgun (WGS) entry which is preliminary data.</text>
</comment>
<dbReference type="RefSeq" id="WP_309560866.1">
    <property type="nucleotide sequence ID" value="NZ_JAVJIU010000002.1"/>
</dbReference>
<feature type="chain" id="PRO_5046273963" evidence="1">
    <location>
        <begin position="19"/>
        <end position="138"/>
    </location>
</feature>
<gene>
    <name evidence="2" type="ORF">RE431_04985</name>
</gene>
<dbReference type="Pfam" id="PF09912">
    <property type="entry name" value="DUF2141"/>
    <property type="match status" value="1"/>
</dbReference>
<dbReference type="EMBL" id="JAVJIU010000002">
    <property type="protein sequence ID" value="MDR5589980.1"/>
    <property type="molecule type" value="Genomic_DNA"/>
</dbReference>
<dbReference type="Proteomes" id="UP001257234">
    <property type="component" value="Unassembled WGS sequence"/>
</dbReference>
<organism evidence="2 3">
    <name type="scientific">Christiangramia sediminicola</name>
    <dbReference type="NCBI Taxonomy" id="3073267"/>
    <lineage>
        <taxon>Bacteria</taxon>
        <taxon>Pseudomonadati</taxon>
        <taxon>Bacteroidota</taxon>
        <taxon>Flavobacteriia</taxon>
        <taxon>Flavobacteriales</taxon>
        <taxon>Flavobacteriaceae</taxon>
        <taxon>Christiangramia</taxon>
    </lineage>
</organism>
<accession>A0ABU1ENL4</accession>
<reference evidence="3" key="1">
    <citation type="submission" date="2023-07" db="EMBL/GenBank/DDBJ databases">
        <title>Christiangramia sp. SM2212., a novel bacterium of the family Flavobacteriaceae isolated from the sea sediment.</title>
        <authorList>
            <person name="Wang J."/>
            <person name="Zhang X."/>
        </authorList>
    </citation>
    <scope>NUCLEOTIDE SEQUENCE [LARGE SCALE GENOMIC DNA]</scope>
    <source>
        <strain evidence="3">SM2212</strain>
    </source>
</reference>
<evidence type="ECO:0000256" key="1">
    <source>
        <dbReference type="SAM" id="SignalP"/>
    </source>
</evidence>
<feature type="signal peptide" evidence="1">
    <location>
        <begin position="1"/>
        <end position="18"/>
    </location>
</feature>
<name>A0ABU1ENL4_9FLAO</name>
<evidence type="ECO:0000313" key="3">
    <source>
        <dbReference type="Proteomes" id="UP001257234"/>
    </source>
</evidence>
<keyword evidence="1" id="KW-0732">Signal</keyword>
<keyword evidence="3" id="KW-1185">Reference proteome</keyword>